<dbReference type="Proteomes" id="UP001240236">
    <property type="component" value="Unassembled WGS sequence"/>
</dbReference>
<feature type="transmembrane region" description="Helical" evidence="2">
    <location>
        <begin position="65"/>
        <end position="91"/>
    </location>
</feature>
<evidence type="ECO:0000256" key="1">
    <source>
        <dbReference type="SAM" id="MobiDB-lite"/>
    </source>
</evidence>
<name>A0AAE4AY94_9ACTN</name>
<reference evidence="3 4" key="1">
    <citation type="submission" date="2023-07" db="EMBL/GenBank/DDBJ databases">
        <title>Sequencing the genomes of 1000 actinobacteria strains.</title>
        <authorList>
            <person name="Klenk H.-P."/>
        </authorList>
    </citation>
    <scope>NUCLEOTIDE SEQUENCE [LARGE SCALE GENOMIC DNA]</scope>
    <source>
        <strain evidence="3 4">DSM 44709</strain>
    </source>
</reference>
<feature type="transmembrane region" description="Helical" evidence="2">
    <location>
        <begin position="21"/>
        <end position="45"/>
    </location>
</feature>
<dbReference type="RefSeq" id="WP_307242222.1">
    <property type="nucleotide sequence ID" value="NZ_JAUSUZ010000001.1"/>
</dbReference>
<evidence type="ECO:0000313" key="4">
    <source>
        <dbReference type="Proteomes" id="UP001240236"/>
    </source>
</evidence>
<accession>A0AAE4AY94</accession>
<sequence length="318" mass="31711">MSNPYSQGVQPVPQRPGVVTVAGYLLFATAALTVLGSLASIVSIGPTMDVYANAYAGTAAEGTEAVVIGSLVFGVVVNLLLAAGFVALAIFNNKGKNPSRVTTWVIGGLSICCTGFGLAGTALSSAMTGLTADLPADSGMPDPEAVNQQLADAIPAWVTPLTVVTSVLTLLLLLAVVILLALPPANDFFRKPAAVWQPPGAGYPGGYPGVPGSDYPGAPGAGYPGYPGGVAYPPPSQAPYPPQPAQPGTYPPDYPPAPQAGYPPAPQGGATPPDYPPPPASGPPASGPSPFDNPAPPWSGPPSPPPSDPPAPPSSSNP</sequence>
<keyword evidence="2" id="KW-0472">Membrane</keyword>
<feature type="compositionally biased region" description="Pro residues" evidence="1">
    <location>
        <begin position="232"/>
        <end position="266"/>
    </location>
</feature>
<feature type="compositionally biased region" description="Pro residues" evidence="1">
    <location>
        <begin position="273"/>
        <end position="318"/>
    </location>
</feature>
<evidence type="ECO:0000313" key="3">
    <source>
        <dbReference type="EMBL" id="MDQ0367890.1"/>
    </source>
</evidence>
<keyword evidence="2" id="KW-1133">Transmembrane helix</keyword>
<feature type="transmembrane region" description="Helical" evidence="2">
    <location>
        <begin position="157"/>
        <end position="182"/>
    </location>
</feature>
<keyword evidence="4" id="KW-1185">Reference proteome</keyword>
<keyword evidence="2" id="KW-0812">Transmembrane</keyword>
<proteinExistence type="predicted"/>
<dbReference type="EMBL" id="JAUSUZ010000001">
    <property type="protein sequence ID" value="MDQ0367890.1"/>
    <property type="molecule type" value="Genomic_DNA"/>
</dbReference>
<dbReference type="AlphaFoldDB" id="A0AAE4AY94"/>
<protein>
    <submittedName>
        <fullName evidence="3">Uncharacterized protein</fullName>
    </submittedName>
</protein>
<gene>
    <name evidence="3" type="ORF">J2S42_004559</name>
</gene>
<evidence type="ECO:0000256" key="2">
    <source>
        <dbReference type="SAM" id="Phobius"/>
    </source>
</evidence>
<feature type="region of interest" description="Disordered" evidence="1">
    <location>
        <begin position="228"/>
        <end position="318"/>
    </location>
</feature>
<organism evidence="3 4">
    <name type="scientific">Catenuloplanes indicus</name>
    <dbReference type="NCBI Taxonomy" id="137267"/>
    <lineage>
        <taxon>Bacteria</taxon>
        <taxon>Bacillati</taxon>
        <taxon>Actinomycetota</taxon>
        <taxon>Actinomycetes</taxon>
        <taxon>Micromonosporales</taxon>
        <taxon>Micromonosporaceae</taxon>
        <taxon>Catenuloplanes</taxon>
    </lineage>
</organism>
<comment type="caution">
    <text evidence="3">The sequence shown here is derived from an EMBL/GenBank/DDBJ whole genome shotgun (WGS) entry which is preliminary data.</text>
</comment>
<feature type="transmembrane region" description="Helical" evidence="2">
    <location>
        <begin position="103"/>
        <end position="123"/>
    </location>
</feature>